<comment type="caution">
    <text evidence="1">The sequence shown here is derived from an EMBL/GenBank/DDBJ whole genome shotgun (WGS) entry which is preliminary data.</text>
</comment>
<evidence type="ECO:0000313" key="1">
    <source>
        <dbReference type="EMBL" id="GGG62429.1"/>
    </source>
</evidence>
<gene>
    <name evidence="1" type="ORF">GCM10011378_43210</name>
</gene>
<reference evidence="2" key="1">
    <citation type="journal article" date="2019" name="Int. J. Syst. Evol. Microbiol.">
        <title>The Global Catalogue of Microorganisms (GCM) 10K type strain sequencing project: providing services to taxonomists for standard genome sequencing and annotation.</title>
        <authorList>
            <consortium name="The Broad Institute Genomics Platform"/>
            <consortium name="The Broad Institute Genome Sequencing Center for Infectious Disease"/>
            <person name="Wu L."/>
            <person name="Ma J."/>
        </authorList>
    </citation>
    <scope>NUCLEOTIDE SEQUENCE [LARGE SCALE GENOMIC DNA]</scope>
    <source>
        <strain evidence="2">CGMCC 1.12990</strain>
    </source>
</reference>
<dbReference type="EMBL" id="BMGS01000021">
    <property type="protein sequence ID" value="GGG62429.1"/>
    <property type="molecule type" value="Genomic_DNA"/>
</dbReference>
<name>A0ABQ1X6P0_9BACT</name>
<proteinExistence type="predicted"/>
<organism evidence="1 2">
    <name type="scientific">Hymenobacter glacieicola</name>
    <dbReference type="NCBI Taxonomy" id="1562124"/>
    <lineage>
        <taxon>Bacteria</taxon>
        <taxon>Pseudomonadati</taxon>
        <taxon>Bacteroidota</taxon>
        <taxon>Cytophagia</taxon>
        <taxon>Cytophagales</taxon>
        <taxon>Hymenobacteraceae</taxon>
        <taxon>Hymenobacter</taxon>
    </lineage>
</organism>
<sequence>MVCTPYNLVVMGKRAQAKPAGQTNWFRISLELLKAALGGAVRAVVSHWLGHP</sequence>
<keyword evidence="2" id="KW-1185">Reference proteome</keyword>
<evidence type="ECO:0000313" key="2">
    <source>
        <dbReference type="Proteomes" id="UP000601361"/>
    </source>
</evidence>
<accession>A0ABQ1X6P0</accession>
<dbReference type="Proteomes" id="UP000601361">
    <property type="component" value="Unassembled WGS sequence"/>
</dbReference>
<protein>
    <submittedName>
        <fullName evidence="1">Uncharacterized protein</fullName>
    </submittedName>
</protein>